<accession>A0ABM1E1X3</accession>
<evidence type="ECO:0000256" key="3">
    <source>
        <dbReference type="ARBA" id="ARBA00023315"/>
    </source>
</evidence>
<dbReference type="SUPFAM" id="SSF52777">
    <property type="entry name" value="CoA-dependent acyltransferases"/>
    <property type="match status" value="2"/>
</dbReference>
<feature type="domain" description="Choline/carnitine acyltransferase" evidence="4">
    <location>
        <begin position="42"/>
        <end position="626"/>
    </location>
</feature>
<keyword evidence="3" id="KW-0012">Acyltransferase</keyword>
<protein>
    <submittedName>
        <fullName evidence="6">Carnitine O-acetyltransferase-like</fullName>
    </submittedName>
</protein>
<dbReference type="InterPro" id="IPR039551">
    <property type="entry name" value="Cho/carn_acyl_trans"/>
</dbReference>
<evidence type="ECO:0000259" key="4">
    <source>
        <dbReference type="Pfam" id="PF00755"/>
    </source>
</evidence>
<dbReference type="Gene3D" id="3.30.559.70">
    <property type="entry name" value="Choline/Carnitine o-acyltransferase, domain 2"/>
    <property type="match status" value="1"/>
</dbReference>
<keyword evidence="2" id="KW-0808">Transferase</keyword>
<dbReference type="InterPro" id="IPR042231">
    <property type="entry name" value="Cho/carn_acyl_trans_2"/>
</dbReference>
<keyword evidence="5" id="KW-1185">Reference proteome</keyword>
<dbReference type="Pfam" id="PF00755">
    <property type="entry name" value="Carn_acyltransf"/>
    <property type="match status" value="1"/>
</dbReference>
<evidence type="ECO:0000313" key="5">
    <source>
        <dbReference type="Proteomes" id="UP000695022"/>
    </source>
</evidence>
<comment type="similarity">
    <text evidence="1">Belongs to the carnitine/choline acetyltransferase family.</text>
</comment>
<organism evidence="5 6">
    <name type="scientific">Priapulus caudatus</name>
    <name type="common">Priapulid worm</name>
    <dbReference type="NCBI Taxonomy" id="37621"/>
    <lineage>
        <taxon>Eukaryota</taxon>
        <taxon>Metazoa</taxon>
        <taxon>Ecdysozoa</taxon>
        <taxon>Scalidophora</taxon>
        <taxon>Priapulida</taxon>
        <taxon>Priapulimorpha</taxon>
        <taxon>Priapulimorphida</taxon>
        <taxon>Priapulidae</taxon>
        <taxon>Priapulus</taxon>
    </lineage>
</organism>
<evidence type="ECO:0000313" key="6">
    <source>
        <dbReference type="RefSeq" id="XP_014666194.1"/>
    </source>
</evidence>
<gene>
    <name evidence="6" type="primary">LOC106808128</name>
</gene>
<reference evidence="6" key="1">
    <citation type="submission" date="2025-08" db="UniProtKB">
        <authorList>
            <consortium name="RefSeq"/>
        </authorList>
    </citation>
    <scope>IDENTIFICATION</scope>
</reference>
<dbReference type="GeneID" id="106808128"/>
<dbReference type="PANTHER" id="PTHR22589">
    <property type="entry name" value="CARNITINE O-ACYLTRANSFERASE"/>
    <property type="match status" value="1"/>
</dbReference>
<dbReference type="PROSITE" id="PS00439">
    <property type="entry name" value="ACYLTRANSF_C_1"/>
    <property type="match status" value="1"/>
</dbReference>
<dbReference type="PANTHER" id="PTHR22589:SF103">
    <property type="entry name" value="CARNITINE O-ACETYL-TRANSFERASE, ISOFORM A-RELATED"/>
    <property type="match status" value="1"/>
</dbReference>
<evidence type="ECO:0000256" key="1">
    <source>
        <dbReference type="ARBA" id="ARBA00005232"/>
    </source>
</evidence>
<dbReference type="InterPro" id="IPR023213">
    <property type="entry name" value="CAT-like_dom_sf"/>
</dbReference>
<dbReference type="RefSeq" id="XP_014666194.1">
    <property type="nucleotide sequence ID" value="XM_014810708.1"/>
</dbReference>
<dbReference type="InterPro" id="IPR000542">
    <property type="entry name" value="Carn_acyl_trans"/>
</dbReference>
<sequence>MLRSLTRLSRVMVQQNSDRLLLLDKMVLPACMYSHQSSLPQLPVPPLKQTLDRYILSLQPLLEQEEMTKTRTVVEDFGKPGGVGEQLQNMLLNRAKTKENWLGDWWLDVAYLSFRSPISIYSNPGVIFPIQEFTGREGQLRFAAKLIGGILDYKELLDTKSLPVDKVGDRSLCMMQYYSMMSSCRIPGVTHDSTVGYPADQPDAPRHIAVAHNNYFFAVPVYGSNNERLNEKQIYEQLKVCIDQSLYVGRPIGVLTTEGRNSWGKVHKKLIKDAQNRTSLHSIHRAIVLLCLDRPIPDAVGEERSAMIGEEMLYGGGSSLNSGNRWFDKTIQVIVGQHGNCGLCYEHSSAEGPPIAALLDHILHTVRIHQHSCRHPTLLSQRGSSLTLTLMPRTPLRLQNPTSRIFKHVVSQVCLCVCRMASDLDMAIFTFDEFGKDVPKSHKISPDAFIQMALQLAFYKLHGETTATYESSSLRLFKGGRTETIRSASVASKDFAVAMEDQGVSVQDKAEKLKKACDWHKAYTVQAMSGQAVDRHMLGLKLLAIENGMNVPDIFMDTGYSLGNHWRLSTSQVPSKANSIMSFGPVVPDGYGFCYNPRPESINICITANNSNPKTSSRKLKEAIKQSLRDMRDTMQSGKKHDSKL</sequence>
<name>A0ABM1E1X3_PRICU</name>
<dbReference type="Proteomes" id="UP000695022">
    <property type="component" value="Unplaced"/>
</dbReference>
<dbReference type="Gene3D" id="3.30.559.10">
    <property type="entry name" value="Chloramphenicol acetyltransferase-like domain"/>
    <property type="match status" value="1"/>
</dbReference>
<proteinExistence type="inferred from homology"/>
<evidence type="ECO:0000256" key="2">
    <source>
        <dbReference type="ARBA" id="ARBA00022679"/>
    </source>
</evidence>